<evidence type="ECO:0000313" key="4">
    <source>
        <dbReference type="EMBL" id="MBL3679679.1"/>
    </source>
</evidence>
<feature type="domain" description="Peptidase S1" evidence="3">
    <location>
        <begin position="192"/>
        <end position="394"/>
    </location>
</feature>
<feature type="transmembrane region" description="Helical" evidence="2">
    <location>
        <begin position="713"/>
        <end position="733"/>
    </location>
</feature>
<comment type="caution">
    <text evidence="4">The sequence shown here is derived from an EMBL/GenBank/DDBJ whole genome shotgun (WGS) entry which is preliminary data.</text>
</comment>
<dbReference type="InterPro" id="IPR018114">
    <property type="entry name" value="TRYPSIN_HIS"/>
</dbReference>
<keyword evidence="2" id="KW-0812">Transmembrane</keyword>
<keyword evidence="2" id="KW-1133">Transmembrane helix</keyword>
<sequence>MVPSFGLSNSRHGAVAPGDTRSRTSRLALLHPPTRRIALLHQPTGRNPPVTQRRPAALCAAALLTLGTVWGAAPAFAEGPTSSDLDPTAAAAAAAATLTATSTTPDAALGYGVTTDGTSIVLVNEALRDAPGTAELLESLDVEDIAFVDAPVADTATDVVGGAGYLSGQNGNFDALCSVGFTAWSPTGDPALLSAGHCTSDGALTEVTLSQPSDDAAHAGNNDATGPNGTGLTGHFGFSQYGGPGNTLGAENAPDSTDISVIDIANDSLTLHPSVTDWSTAADNDLAAAATPVKGLADPVSGTIAKSGRTTGLTSGNTTVELLYTDGQLRPTEILDGYMQVSGRWVHGFLGGATSNPGDSGGAVFQGDQAVGIVSGSPSTVTAGDDWAWYTRLADALEYTGGYTVSLDIDAPTVTTPAAGESIPAGGDIVVAVPSNAAELSVSAPGLETRVFPNDGGEVQFSAPDTPGDVTYSLVATNGYSSSATTTAALTVALPAPTLDDQEVAADEGARTADARVSGTGAPDATVAVTGLPGDAARTARVAADGTWSLVAHGVDIGRHTISASQELDGATSGTSTATLTVTPAAPQITSITPDDRFTVGQAPRTVAGTGLPGAVITATLGDASANSGDAAIRVGADGTWQAPLSGLDAPAGYTLTAAQTVNGVNSPSAAVTFAVVATGAGSGGSGSGTDDTGLSPEDPTVAGLSETGGSTVLPFAVLGVIAVLLGTAAAVAGARRRAHRNGAAAGV</sequence>
<dbReference type="InterPro" id="IPR043504">
    <property type="entry name" value="Peptidase_S1_PA_chymotrypsin"/>
</dbReference>
<feature type="region of interest" description="Disordered" evidence="1">
    <location>
        <begin position="682"/>
        <end position="706"/>
    </location>
</feature>
<dbReference type="PROSITE" id="PS00135">
    <property type="entry name" value="TRYPSIN_SER"/>
    <property type="match status" value="1"/>
</dbReference>
<dbReference type="SUPFAM" id="SSF50494">
    <property type="entry name" value="Trypsin-like serine proteases"/>
    <property type="match status" value="1"/>
</dbReference>
<dbReference type="CDD" id="cd21112">
    <property type="entry name" value="alphaLP-like"/>
    <property type="match status" value="1"/>
</dbReference>
<name>A0ABS1SJL3_9MICO</name>
<dbReference type="Pfam" id="PF00089">
    <property type="entry name" value="Trypsin"/>
    <property type="match status" value="1"/>
</dbReference>
<evidence type="ECO:0000259" key="3">
    <source>
        <dbReference type="Pfam" id="PF00089"/>
    </source>
</evidence>
<reference evidence="4 5" key="1">
    <citation type="submission" date="2018-09" db="EMBL/GenBank/DDBJ databases">
        <title>Comparative genomics of Leucobacter spp.</title>
        <authorList>
            <person name="Reis A.C."/>
            <person name="Kolvenbach B.A."/>
            <person name="Corvini P.F.X."/>
            <person name="Nunes O.C."/>
        </authorList>
    </citation>
    <scope>NUCLEOTIDE SEQUENCE [LARGE SCALE GENOMIC DNA]</scope>
    <source>
        <strain evidence="4 5">TAN 31504</strain>
    </source>
</reference>
<protein>
    <recommendedName>
        <fullName evidence="3">Peptidase S1 domain-containing protein</fullName>
    </recommendedName>
</protein>
<feature type="region of interest" description="Disordered" evidence="1">
    <location>
        <begin position="1"/>
        <end position="25"/>
    </location>
</feature>
<dbReference type="InterPro" id="IPR033116">
    <property type="entry name" value="TRYPSIN_SER"/>
</dbReference>
<organism evidence="4 5">
    <name type="scientific">Leucobacter chromiireducens subsp. solipictus</name>
    <dbReference type="NCBI Taxonomy" id="398235"/>
    <lineage>
        <taxon>Bacteria</taxon>
        <taxon>Bacillati</taxon>
        <taxon>Actinomycetota</taxon>
        <taxon>Actinomycetes</taxon>
        <taxon>Micrococcales</taxon>
        <taxon>Microbacteriaceae</taxon>
        <taxon>Leucobacter</taxon>
    </lineage>
</organism>
<dbReference type="PROSITE" id="PS00134">
    <property type="entry name" value="TRYPSIN_HIS"/>
    <property type="match status" value="1"/>
</dbReference>
<feature type="compositionally biased region" description="Gly residues" evidence="1">
    <location>
        <begin position="228"/>
        <end position="237"/>
    </location>
</feature>
<dbReference type="Gene3D" id="2.40.10.10">
    <property type="entry name" value="Trypsin-like serine proteases"/>
    <property type="match status" value="2"/>
</dbReference>
<dbReference type="InterPro" id="IPR009003">
    <property type="entry name" value="Peptidase_S1_PA"/>
</dbReference>
<dbReference type="InterPro" id="IPR001254">
    <property type="entry name" value="Trypsin_dom"/>
</dbReference>
<keyword evidence="2" id="KW-0472">Membrane</keyword>
<keyword evidence="5" id="KW-1185">Reference proteome</keyword>
<feature type="compositionally biased region" description="Polar residues" evidence="1">
    <location>
        <begin position="1"/>
        <end position="11"/>
    </location>
</feature>
<proteinExistence type="predicted"/>
<accession>A0ABS1SJL3</accession>
<dbReference type="Proteomes" id="UP001645859">
    <property type="component" value="Unassembled WGS sequence"/>
</dbReference>
<evidence type="ECO:0000256" key="1">
    <source>
        <dbReference type="SAM" id="MobiDB-lite"/>
    </source>
</evidence>
<evidence type="ECO:0000256" key="2">
    <source>
        <dbReference type="SAM" id="Phobius"/>
    </source>
</evidence>
<evidence type="ECO:0000313" key="5">
    <source>
        <dbReference type="Proteomes" id="UP001645859"/>
    </source>
</evidence>
<feature type="region of interest" description="Disordered" evidence="1">
    <location>
        <begin position="213"/>
        <end position="237"/>
    </location>
</feature>
<dbReference type="EMBL" id="QYAC01000005">
    <property type="protein sequence ID" value="MBL3679679.1"/>
    <property type="molecule type" value="Genomic_DNA"/>
</dbReference>
<gene>
    <name evidence="4" type="ORF">D3230_10335</name>
</gene>